<dbReference type="GO" id="GO:0071555">
    <property type="term" value="P:cell wall organization"/>
    <property type="evidence" value="ECO:0007669"/>
    <property type="project" value="UniProtKB-KW"/>
</dbReference>
<reference evidence="4 5" key="1">
    <citation type="submission" date="2019-06" db="EMBL/GenBank/DDBJ databases">
        <title>Persicimonas caeni gen. nov., sp. nov., a predatory bacterium isolated from solar saltern.</title>
        <authorList>
            <person name="Wang S."/>
        </authorList>
    </citation>
    <scope>NUCLEOTIDE SEQUENCE [LARGE SCALE GENOMIC DNA]</scope>
    <source>
        <strain evidence="4 5">YN101</strain>
    </source>
</reference>
<protein>
    <recommendedName>
        <fullName evidence="3">RNA-binding protein KhpA</fullName>
    </recommendedName>
    <alternativeName>
        <fullName evidence="3">KH-domain protein A</fullName>
    </alternativeName>
</protein>
<dbReference type="EMBL" id="CP041186">
    <property type="protein sequence ID" value="QDG49276.1"/>
    <property type="molecule type" value="Genomic_DNA"/>
</dbReference>
<dbReference type="RefSeq" id="WP_141195775.1">
    <property type="nucleotide sequence ID" value="NZ_CP041186.1"/>
</dbReference>
<dbReference type="InterPro" id="IPR009019">
    <property type="entry name" value="KH_sf_prok-type"/>
</dbReference>
<keyword evidence="3" id="KW-0143">Chaperone</keyword>
<proteinExistence type="inferred from homology"/>
<evidence type="ECO:0000313" key="4">
    <source>
        <dbReference type="EMBL" id="QDG49276.1"/>
    </source>
</evidence>
<dbReference type="GO" id="GO:0005737">
    <property type="term" value="C:cytoplasm"/>
    <property type="evidence" value="ECO:0007669"/>
    <property type="project" value="UniProtKB-SubCell"/>
</dbReference>
<organism evidence="4 5">
    <name type="scientific">Persicimonas caeni</name>
    <dbReference type="NCBI Taxonomy" id="2292766"/>
    <lineage>
        <taxon>Bacteria</taxon>
        <taxon>Deltaproteobacteria</taxon>
        <taxon>Bradymonadales</taxon>
        <taxon>Bradymonadaceae</taxon>
        <taxon>Persicimonas</taxon>
    </lineage>
</organism>
<comment type="subunit">
    <text evidence="3">Forms a complex with KhpB.</text>
</comment>
<accession>A0A4Y6PLT8</accession>
<dbReference type="HAMAP" id="MF_00088">
    <property type="entry name" value="KhpA"/>
    <property type="match status" value="1"/>
</dbReference>
<gene>
    <name evidence="3" type="primary">khpA</name>
    <name evidence="4" type="ORF">FIV42_00560</name>
</gene>
<dbReference type="GO" id="GO:0008360">
    <property type="term" value="P:regulation of cell shape"/>
    <property type="evidence" value="ECO:0007669"/>
    <property type="project" value="UniProtKB-KW"/>
</dbReference>
<dbReference type="GO" id="GO:0009252">
    <property type="term" value="P:peptidoglycan biosynthetic process"/>
    <property type="evidence" value="ECO:0007669"/>
    <property type="project" value="UniProtKB-UniRule"/>
</dbReference>
<dbReference type="OrthoDB" id="9812389at2"/>
<evidence type="ECO:0000256" key="3">
    <source>
        <dbReference type="HAMAP-Rule" id="MF_00088"/>
    </source>
</evidence>
<keyword evidence="1 3" id="KW-0963">Cytoplasm</keyword>
<dbReference type="GO" id="GO:0003723">
    <property type="term" value="F:RNA binding"/>
    <property type="evidence" value="ECO:0007669"/>
    <property type="project" value="UniProtKB-UniRule"/>
</dbReference>
<accession>A0A5B8XZA2</accession>
<dbReference type="Proteomes" id="UP000315995">
    <property type="component" value="Chromosome"/>
</dbReference>
<keyword evidence="2 3" id="KW-0694">RNA-binding</keyword>
<keyword evidence="5" id="KW-1185">Reference proteome</keyword>
<dbReference type="Pfam" id="PF13083">
    <property type="entry name" value="KH_KhpA-B"/>
    <property type="match status" value="1"/>
</dbReference>
<keyword evidence="3" id="KW-0133">Cell shape</keyword>
<evidence type="ECO:0000313" key="5">
    <source>
        <dbReference type="Proteomes" id="UP000315995"/>
    </source>
</evidence>
<dbReference type="SUPFAM" id="SSF54814">
    <property type="entry name" value="Prokaryotic type KH domain (KH-domain type II)"/>
    <property type="match status" value="1"/>
</dbReference>
<dbReference type="AlphaFoldDB" id="A0A4Y6PLT8"/>
<dbReference type="InterPro" id="IPR020627">
    <property type="entry name" value="KhpA"/>
</dbReference>
<comment type="subcellular location">
    <subcellularLocation>
        <location evidence="3">Cytoplasm</location>
    </subcellularLocation>
</comment>
<comment type="function">
    <text evidence="3">A probable RNA chaperone. Forms a complex with KhpB which binds to cellular RNA and controls its expression. Plays a role in peptidoglycan (PG) homeostasis and cell length regulation.</text>
</comment>
<name>A0A4Y6PLT8_PERCE</name>
<evidence type="ECO:0000256" key="1">
    <source>
        <dbReference type="ARBA" id="ARBA00022490"/>
    </source>
</evidence>
<sequence>MTTTDERIERHLDKLDRHVDRQDRFDQLRLQASREFDEVLFALFNRHDRTNKEALRPDQLAAETIRASIELWVRSLVSKPDAIDVALVSTSDTHLIEITCHPDDAPKLVGKGGRVIEALKALAGALAGKHSVRCRVELLV</sequence>
<keyword evidence="3" id="KW-0961">Cell wall biogenesis/degradation</keyword>
<evidence type="ECO:0000256" key="2">
    <source>
        <dbReference type="ARBA" id="ARBA00022884"/>
    </source>
</evidence>
<dbReference type="PANTHER" id="PTHR34654">
    <property type="entry name" value="UPF0109 PROTEIN SCO5592"/>
    <property type="match status" value="1"/>
</dbReference>
<comment type="similarity">
    <text evidence="3">Belongs to the KhpA RNA-binding protein family.</text>
</comment>
<dbReference type="PANTHER" id="PTHR34654:SF1">
    <property type="entry name" value="RNA-BINDING PROTEIN KHPA"/>
    <property type="match status" value="1"/>
</dbReference>